<dbReference type="EMBL" id="BAAAPY010000006">
    <property type="protein sequence ID" value="GAA2079028.1"/>
    <property type="molecule type" value="Genomic_DNA"/>
</dbReference>
<dbReference type="PANTHER" id="PTHR42781">
    <property type="entry name" value="SPERMIDINE/PUTRESCINE IMPORT ATP-BINDING PROTEIN POTA"/>
    <property type="match status" value="1"/>
</dbReference>
<dbReference type="InterPro" id="IPR008995">
    <property type="entry name" value="Mo/tungstate-bd_C_term_dom"/>
</dbReference>
<dbReference type="InterPro" id="IPR003593">
    <property type="entry name" value="AAA+_ATPase"/>
</dbReference>
<dbReference type="Gene3D" id="3.40.50.300">
    <property type="entry name" value="P-loop containing nucleotide triphosphate hydrolases"/>
    <property type="match status" value="1"/>
</dbReference>
<dbReference type="SUPFAM" id="SSF52540">
    <property type="entry name" value="P-loop containing nucleoside triphosphate hydrolases"/>
    <property type="match status" value="1"/>
</dbReference>
<dbReference type="PANTHER" id="PTHR42781:SF4">
    <property type="entry name" value="SPERMIDINE_PUTRESCINE IMPORT ATP-BINDING PROTEIN POTA"/>
    <property type="match status" value="1"/>
</dbReference>
<keyword evidence="8" id="KW-0472">Membrane</keyword>
<evidence type="ECO:0000256" key="3">
    <source>
        <dbReference type="ARBA" id="ARBA00022496"/>
    </source>
</evidence>
<organism evidence="10 11">
    <name type="scientific">Aeromicrobium halocynthiae</name>
    <dbReference type="NCBI Taxonomy" id="560557"/>
    <lineage>
        <taxon>Bacteria</taxon>
        <taxon>Bacillati</taxon>
        <taxon>Actinomycetota</taxon>
        <taxon>Actinomycetes</taxon>
        <taxon>Propionibacteriales</taxon>
        <taxon>Nocardioidaceae</taxon>
        <taxon>Aeromicrobium</taxon>
    </lineage>
</organism>
<evidence type="ECO:0000313" key="11">
    <source>
        <dbReference type="Proteomes" id="UP001501480"/>
    </source>
</evidence>
<dbReference type="InterPro" id="IPR027417">
    <property type="entry name" value="P-loop_NTPase"/>
</dbReference>
<dbReference type="Proteomes" id="UP001501480">
    <property type="component" value="Unassembled WGS sequence"/>
</dbReference>
<evidence type="ECO:0000259" key="9">
    <source>
        <dbReference type="PROSITE" id="PS50893"/>
    </source>
</evidence>
<evidence type="ECO:0000256" key="5">
    <source>
        <dbReference type="ARBA" id="ARBA00022840"/>
    </source>
</evidence>
<keyword evidence="4" id="KW-0547">Nucleotide-binding</keyword>
<keyword evidence="6" id="KW-0408">Iron</keyword>
<dbReference type="GO" id="GO:0005524">
    <property type="term" value="F:ATP binding"/>
    <property type="evidence" value="ECO:0007669"/>
    <property type="project" value="UniProtKB-KW"/>
</dbReference>
<dbReference type="InterPro" id="IPR015853">
    <property type="entry name" value="ABC_transpr_FbpC"/>
</dbReference>
<keyword evidence="3" id="KW-0410">Iron transport</keyword>
<dbReference type="InterPro" id="IPR013611">
    <property type="entry name" value="Transp-assoc_OB_typ2"/>
</dbReference>
<protein>
    <submittedName>
        <fullName evidence="10">ABC transporter ATP-binding protein</fullName>
    </submittedName>
</protein>
<keyword evidence="5 10" id="KW-0067">ATP-binding</keyword>
<dbReference type="InterPro" id="IPR050093">
    <property type="entry name" value="ABC_SmlMolc_Importer"/>
</dbReference>
<dbReference type="Pfam" id="PF00005">
    <property type="entry name" value="ABC_tran"/>
    <property type="match status" value="1"/>
</dbReference>
<keyword evidence="1" id="KW-0813">Transport</keyword>
<evidence type="ECO:0000256" key="4">
    <source>
        <dbReference type="ARBA" id="ARBA00022741"/>
    </source>
</evidence>
<feature type="domain" description="ABC transporter" evidence="9">
    <location>
        <begin position="4"/>
        <end position="236"/>
    </location>
</feature>
<evidence type="ECO:0000256" key="1">
    <source>
        <dbReference type="ARBA" id="ARBA00022448"/>
    </source>
</evidence>
<dbReference type="Pfam" id="PF08402">
    <property type="entry name" value="TOBE_2"/>
    <property type="match status" value="1"/>
</dbReference>
<dbReference type="SUPFAM" id="SSF50331">
    <property type="entry name" value="MOP-like"/>
    <property type="match status" value="1"/>
</dbReference>
<evidence type="ECO:0000256" key="8">
    <source>
        <dbReference type="ARBA" id="ARBA00023136"/>
    </source>
</evidence>
<reference evidence="10 11" key="1">
    <citation type="journal article" date="2019" name="Int. J. Syst. Evol. Microbiol.">
        <title>The Global Catalogue of Microorganisms (GCM) 10K type strain sequencing project: providing services to taxonomists for standard genome sequencing and annotation.</title>
        <authorList>
            <consortium name="The Broad Institute Genomics Platform"/>
            <consortium name="The Broad Institute Genome Sequencing Center for Infectious Disease"/>
            <person name="Wu L."/>
            <person name="Ma J."/>
        </authorList>
    </citation>
    <scope>NUCLEOTIDE SEQUENCE [LARGE SCALE GENOMIC DNA]</scope>
    <source>
        <strain evidence="10 11">JCM 15749</strain>
    </source>
</reference>
<keyword evidence="11" id="KW-1185">Reference proteome</keyword>
<sequence length="343" mass="36805">MTALEITGVHAGYGDAPVLRGVDLLVAEHRLVALLGPSGCGKTTLLRTVAGFHPVTGGRIRVGDRVVESAATRVPAHRRRVTIVPQEGSLFPHLDVAANVAFGLKGRDRHDVADRVQRMLELVGLAEHRRRQPHELSGGQQQRVALARALAPEPDLVLLDEPFSSLDAQLRDQLRQDVRDMLRREGATALLITHDQQEALSLADEVAIMRDGRVRQQADPATLYARPTDAWTARFLGDSVVVDARVVGAGTRAETVLGTIDVTGPTDGRSVLVRPEQLRLGPDGVPGTIERTVFHGHDSLAHVRLVDGSTVAVRTPGAAPGPGREVRLVVVGPGWLLPEGGDD</sequence>
<dbReference type="SMART" id="SM00382">
    <property type="entry name" value="AAA"/>
    <property type="match status" value="1"/>
</dbReference>
<dbReference type="InterPro" id="IPR003439">
    <property type="entry name" value="ABC_transporter-like_ATP-bd"/>
</dbReference>
<evidence type="ECO:0000256" key="6">
    <source>
        <dbReference type="ARBA" id="ARBA00023004"/>
    </source>
</evidence>
<comment type="caution">
    <text evidence="10">The sequence shown here is derived from an EMBL/GenBank/DDBJ whole genome shotgun (WGS) entry which is preliminary data.</text>
</comment>
<accession>A0ABN2W272</accession>
<keyword evidence="2" id="KW-1003">Cell membrane</keyword>
<evidence type="ECO:0000256" key="7">
    <source>
        <dbReference type="ARBA" id="ARBA00023065"/>
    </source>
</evidence>
<proteinExistence type="predicted"/>
<dbReference type="PROSITE" id="PS50893">
    <property type="entry name" value="ABC_TRANSPORTER_2"/>
    <property type="match status" value="1"/>
</dbReference>
<dbReference type="RefSeq" id="WP_344327357.1">
    <property type="nucleotide sequence ID" value="NZ_BAAAPY010000006.1"/>
</dbReference>
<name>A0ABN2W272_9ACTN</name>
<evidence type="ECO:0000313" key="10">
    <source>
        <dbReference type="EMBL" id="GAA2079028.1"/>
    </source>
</evidence>
<dbReference type="InterPro" id="IPR017871">
    <property type="entry name" value="ABC_transporter-like_CS"/>
</dbReference>
<dbReference type="PROSITE" id="PS00211">
    <property type="entry name" value="ABC_TRANSPORTER_1"/>
    <property type="match status" value="1"/>
</dbReference>
<dbReference type="CDD" id="cd03259">
    <property type="entry name" value="ABC_Carb_Solutes_like"/>
    <property type="match status" value="1"/>
</dbReference>
<evidence type="ECO:0000256" key="2">
    <source>
        <dbReference type="ARBA" id="ARBA00022475"/>
    </source>
</evidence>
<keyword evidence="7" id="KW-0406">Ion transport</keyword>
<gene>
    <name evidence="10" type="ORF">GCM10009821_18810</name>
</gene>